<dbReference type="Proteomes" id="UP000821656">
    <property type="component" value="Unassembled WGS sequence"/>
</dbReference>
<dbReference type="AlphaFoldDB" id="A0A9Q5D0M1"/>
<accession>A0A9Q5D0M1</accession>
<dbReference type="RefSeq" id="WP_077307672.1">
    <property type="nucleotide sequence ID" value="NZ_CP016090.1"/>
</dbReference>
<dbReference type="EMBL" id="JABSXK010000001">
    <property type="protein sequence ID" value="NRV11093.1"/>
    <property type="molecule type" value="Genomic_DNA"/>
</dbReference>
<reference evidence="1" key="1">
    <citation type="submission" date="2020-05" db="EMBL/GenBank/DDBJ databases">
        <title>Genomic insights into acetone-butanol-ethanol (ABE) fermentation by sequencing solventogenic clostridia strains.</title>
        <authorList>
            <person name="Brown S."/>
        </authorList>
    </citation>
    <scope>NUCLEOTIDE SEQUENCE</scope>
    <source>
        <strain evidence="1">DJ126</strain>
    </source>
</reference>
<sequence>MNKSYVILSDNKTAIIRKKIEEELYKTFKSGSSTYWFPLKDIKDNIPVIAFNSDYWDDDYKMQSLLNLMKCHNIKKAYTLQENSNVYVYDDYLSEVGLLEQDEEMLSYNFPYYSEQYTWDGSHDWLIYTSHEATVTFAGEWLVKAIKDEFQIDEIDIISKNKCCSNCGVVTGHFKYMRNIVYECPSCKTLFYFK</sequence>
<name>A0A9Q5D0M1_CLOBE</name>
<gene>
    <name evidence="1" type="ORF">DFH45_004056</name>
</gene>
<evidence type="ECO:0000313" key="1">
    <source>
        <dbReference type="EMBL" id="NRV11093.1"/>
    </source>
</evidence>
<evidence type="ECO:0000313" key="2">
    <source>
        <dbReference type="Proteomes" id="UP000821656"/>
    </source>
</evidence>
<organism evidence="1 2">
    <name type="scientific">Clostridium beijerinckii</name>
    <name type="common">Clostridium MP</name>
    <dbReference type="NCBI Taxonomy" id="1520"/>
    <lineage>
        <taxon>Bacteria</taxon>
        <taxon>Bacillati</taxon>
        <taxon>Bacillota</taxon>
        <taxon>Clostridia</taxon>
        <taxon>Eubacteriales</taxon>
        <taxon>Clostridiaceae</taxon>
        <taxon>Clostridium</taxon>
    </lineage>
</organism>
<proteinExistence type="predicted"/>
<comment type="caution">
    <text evidence="1">The sequence shown here is derived from an EMBL/GenBank/DDBJ whole genome shotgun (WGS) entry which is preliminary data.</text>
</comment>
<protein>
    <submittedName>
        <fullName evidence="1">Uncharacterized protein</fullName>
    </submittedName>
</protein>